<dbReference type="EMBL" id="CP055153">
    <property type="protein sequence ID" value="QMU26808.1"/>
    <property type="molecule type" value="Genomic_DNA"/>
</dbReference>
<dbReference type="CDD" id="cd04301">
    <property type="entry name" value="NAT_SF"/>
    <property type="match status" value="1"/>
</dbReference>
<evidence type="ECO:0000256" key="2">
    <source>
        <dbReference type="ARBA" id="ARBA00023315"/>
    </source>
</evidence>
<protein>
    <submittedName>
        <fullName evidence="4">GNAT family N-acetyltransferase</fullName>
    </submittedName>
</protein>
<dbReference type="SUPFAM" id="SSF55729">
    <property type="entry name" value="Acyl-CoA N-acyltransferases (Nat)"/>
    <property type="match status" value="1"/>
</dbReference>
<evidence type="ECO:0000313" key="4">
    <source>
        <dbReference type="EMBL" id="QMU26808.1"/>
    </source>
</evidence>
<feature type="domain" description="N-acetyltransferase" evidence="3">
    <location>
        <begin position="105"/>
        <end position="242"/>
    </location>
</feature>
<evidence type="ECO:0000256" key="1">
    <source>
        <dbReference type="ARBA" id="ARBA00022679"/>
    </source>
</evidence>
<proteinExistence type="predicted"/>
<dbReference type="KEGG" id="add:HUW48_01610"/>
<dbReference type="InterPro" id="IPR016181">
    <property type="entry name" value="Acyl_CoA_acyltransferase"/>
</dbReference>
<dbReference type="PANTHER" id="PTHR43877:SF2">
    <property type="entry name" value="AMINOALKYLPHOSPHONATE N-ACETYLTRANSFERASE-RELATED"/>
    <property type="match status" value="1"/>
</dbReference>
<evidence type="ECO:0000259" key="3">
    <source>
        <dbReference type="PROSITE" id="PS51186"/>
    </source>
</evidence>
<keyword evidence="2" id="KW-0012">Acyltransferase</keyword>
<dbReference type="InterPro" id="IPR000182">
    <property type="entry name" value="GNAT_dom"/>
</dbReference>
<accession>A0A7L7L1Y6</accession>
<dbReference type="Gene3D" id="3.40.630.30">
    <property type="match status" value="1"/>
</dbReference>
<sequence>MVENLYEHLPWDTFTFGYKVARITSSSMSPAHLEKLLLNLKQQGFRLVYWSVDPDNTLLNIVAEQAGGWLADEKVTYTTQLSTNHLVINNTNAAIQSYSNAVLPTDLQQLALQSGVYSRFNLDPNFKNQEFEKLYTAWLQNSINNKVAREVVVYRLEDVIIGFITLSEKNKTGQIGLFAVEEQNRRQGIGTQLLEIALHKFYSYGCQQVLVSTQRRNQAACRFYEKSGFILKNRENVYHFWL</sequence>
<name>A0A7L7L1Y6_9BACT</name>
<dbReference type="GO" id="GO:0016747">
    <property type="term" value="F:acyltransferase activity, transferring groups other than amino-acyl groups"/>
    <property type="evidence" value="ECO:0007669"/>
    <property type="project" value="InterPro"/>
</dbReference>
<reference evidence="4 5" key="1">
    <citation type="submission" date="2020-06" db="EMBL/GenBank/DDBJ databases">
        <authorList>
            <person name="Hwang Y.J."/>
        </authorList>
    </citation>
    <scope>NUCLEOTIDE SEQUENCE [LARGE SCALE GENOMIC DNA]</scope>
    <source>
        <strain evidence="4 5">KUDC8001</strain>
    </source>
</reference>
<dbReference type="RefSeq" id="WP_182414011.1">
    <property type="nucleotide sequence ID" value="NZ_CP055153.1"/>
</dbReference>
<dbReference type="PANTHER" id="PTHR43877">
    <property type="entry name" value="AMINOALKYLPHOSPHONATE N-ACETYLTRANSFERASE-RELATED-RELATED"/>
    <property type="match status" value="1"/>
</dbReference>
<evidence type="ECO:0000313" key="5">
    <source>
        <dbReference type="Proteomes" id="UP000514509"/>
    </source>
</evidence>
<keyword evidence="5" id="KW-1185">Reference proteome</keyword>
<dbReference type="Proteomes" id="UP000514509">
    <property type="component" value="Chromosome"/>
</dbReference>
<dbReference type="AlphaFoldDB" id="A0A7L7L1Y6"/>
<reference evidence="4 5" key="2">
    <citation type="submission" date="2020-08" db="EMBL/GenBank/DDBJ databases">
        <title>Adhaeribacter dokdonensis sp. nov., isolated from the rhizosphere of Elymus tsukushiensis, a plant native to the Dokdo Islands, Republic of Korea.</title>
        <authorList>
            <person name="Ghim S.Y."/>
        </authorList>
    </citation>
    <scope>NUCLEOTIDE SEQUENCE [LARGE SCALE GENOMIC DNA]</scope>
    <source>
        <strain evidence="4 5">KUDC8001</strain>
    </source>
</reference>
<dbReference type="Pfam" id="PF00583">
    <property type="entry name" value="Acetyltransf_1"/>
    <property type="match status" value="1"/>
</dbReference>
<gene>
    <name evidence="4" type="ORF">HUW48_01610</name>
</gene>
<dbReference type="InterPro" id="IPR050832">
    <property type="entry name" value="Bact_Acetyltransf"/>
</dbReference>
<organism evidence="4 5">
    <name type="scientific">Adhaeribacter radiodurans</name>
    <dbReference type="NCBI Taxonomy" id="2745197"/>
    <lineage>
        <taxon>Bacteria</taxon>
        <taxon>Pseudomonadati</taxon>
        <taxon>Bacteroidota</taxon>
        <taxon>Cytophagia</taxon>
        <taxon>Cytophagales</taxon>
        <taxon>Hymenobacteraceae</taxon>
        <taxon>Adhaeribacter</taxon>
    </lineage>
</organism>
<dbReference type="PROSITE" id="PS51186">
    <property type="entry name" value="GNAT"/>
    <property type="match status" value="1"/>
</dbReference>
<keyword evidence="1 4" id="KW-0808">Transferase</keyword>